<dbReference type="RefSeq" id="XP_001586136.1">
    <property type="nucleotide sequence ID" value="XM_001586086.1"/>
</dbReference>
<reference evidence="2" key="1">
    <citation type="journal article" date="2011" name="PLoS Genet.">
        <title>Genomic analysis of the necrotrophic fungal pathogens Sclerotinia sclerotiorum and Botrytis cinerea.</title>
        <authorList>
            <person name="Amselem J."/>
            <person name="Cuomo C.A."/>
            <person name="van Kan J.A."/>
            <person name="Viaud M."/>
            <person name="Benito E.P."/>
            <person name="Couloux A."/>
            <person name="Coutinho P.M."/>
            <person name="de Vries R.P."/>
            <person name="Dyer P.S."/>
            <person name="Fillinger S."/>
            <person name="Fournier E."/>
            <person name="Gout L."/>
            <person name="Hahn M."/>
            <person name="Kohn L."/>
            <person name="Lapalu N."/>
            <person name="Plummer K.M."/>
            <person name="Pradier J.M."/>
            <person name="Quevillon E."/>
            <person name="Sharon A."/>
            <person name="Simon A."/>
            <person name="ten Have A."/>
            <person name="Tudzynski B."/>
            <person name="Tudzynski P."/>
            <person name="Wincker P."/>
            <person name="Andrew M."/>
            <person name="Anthouard V."/>
            <person name="Beever R.E."/>
            <person name="Beffa R."/>
            <person name="Benoit I."/>
            <person name="Bouzid O."/>
            <person name="Brault B."/>
            <person name="Chen Z."/>
            <person name="Choquer M."/>
            <person name="Collemare J."/>
            <person name="Cotton P."/>
            <person name="Danchin E.G."/>
            <person name="Da Silva C."/>
            <person name="Gautier A."/>
            <person name="Giraud C."/>
            <person name="Giraud T."/>
            <person name="Gonzalez C."/>
            <person name="Grossetete S."/>
            <person name="Guldener U."/>
            <person name="Henrissat B."/>
            <person name="Howlett B.J."/>
            <person name="Kodira C."/>
            <person name="Kretschmer M."/>
            <person name="Lappartient A."/>
            <person name="Leroch M."/>
            <person name="Levis C."/>
            <person name="Mauceli E."/>
            <person name="Neuveglise C."/>
            <person name="Oeser B."/>
            <person name="Pearson M."/>
            <person name="Poulain J."/>
            <person name="Poussereau N."/>
            <person name="Quesneville H."/>
            <person name="Rascle C."/>
            <person name="Schumacher J."/>
            <person name="Segurens B."/>
            <person name="Sexton A."/>
            <person name="Silva E."/>
            <person name="Sirven C."/>
            <person name="Soanes D.M."/>
            <person name="Talbot N.J."/>
            <person name="Templeton M."/>
            <person name="Yandava C."/>
            <person name="Yarden O."/>
            <person name="Zeng Q."/>
            <person name="Rollins J.A."/>
            <person name="Lebrun M.H."/>
            <person name="Dickman M."/>
        </authorList>
    </citation>
    <scope>NUCLEOTIDE SEQUENCE [LARGE SCALE GENOMIC DNA]</scope>
    <source>
        <strain evidence="2">ATCC 18683 / 1980 / Ss-1</strain>
    </source>
</reference>
<keyword evidence="2" id="KW-1185">Reference proteome</keyword>
<dbReference type="EMBL" id="CH476642">
    <property type="protein sequence ID" value="EDN97857.1"/>
    <property type="molecule type" value="Genomic_DNA"/>
</dbReference>
<proteinExistence type="predicted"/>
<accession>A7F536</accession>
<dbReference type="KEGG" id="ssl:SS1G_12711"/>
<dbReference type="Proteomes" id="UP000001312">
    <property type="component" value="Unassembled WGS sequence"/>
</dbReference>
<evidence type="ECO:0000313" key="2">
    <source>
        <dbReference type="Proteomes" id="UP000001312"/>
    </source>
</evidence>
<organism evidence="1 2">
    <name type="scientific">Sclerotinia sclerotiorum (strain ATCC 18683 / 1980 / Ss-1)</name>
    <name type="common">White mold</name>
    <name type="synonym">Whetzelinia sclerotiorum</name>
    <dbReference type="NCBI Taxonomy" id="665079"/>
    <lineage>
        <taxon>Eukaryota</taxon>
        <taxon>Fungi</taxon>
        <taxon>Dikarya</taxon>
        <taxon>Ascomycota</taxon>
        <taxon>Pezizomycotina</taxon>
        <taxon>Leotiomycetes</taxon>
        <taxon>Helotiales</taxon>
        <taxon>Sclerotiniaceae</taxon>
        <taxon>Sclerotinia</taxon>
    </lineage>
</organism>
<name>A7F536_SCLS1</name>
<dbReference type="GeneID" id="5482434"/>
<protein>
    <submittedName>
        <fullName evidence="1">Uncharacterized protein</fullName>
    </submittedName>
</protein>
<gene>
    <name evidence="1" type="ORF">SS1G_12711</name>
</gene>
<dbReference type="InParanoid" id="A7F536"/>
<sequence length="90" mass="10674">MSLASPGDDAMKRSENWVEDALIKFYQIFRKHFNPNDDDHNFNNVVPSGRILVNKIENNRFDYGRGDNLPTTCIRHKPRYTFDLLEIKRF</sequence>
<dbReference type="AlphaFoldDB" id="A7F536"/>
<evidence type="ECO:0000313" key="1">
    <source>
        <dbReference type="EMBL" id="EDN97857.1"/>
    </source>
</evidence>